<feature type="transmembrane region" description="Helical" evidence="1">
    <location>
        <begin position="295"/>
        <end position="318"/>
    </location>
</feature>
<feature type="transmembrane region" description="Helical" evidence="1">
    <location>
        <begin position="377"/>
        <end position="394"/>
    </location>
</feature>
<feature type="transmembrane region" description="Helical" evidence="1">
    <location>
        <begin position="439"/>
        <end position="458"/>
    </location>
</feature>
<accession>A0ABN2TSY9</accession>
<protein>
    <submittedName>
        <fullName evidence="2">Uncharacterized protein</fullName>
    </submittedName>
</protein>
<feature type="transmembrane region" description="Helical" evidence="1">
    <location>
        <begin position="271"/>
        <end position="289"/>
    </location>
</feature>
<reference evidence="2 3" key="1">
    <citation type="journal article" date="2019" name="Int. J. Syst. Evol. Microbiol.">
        <title>The Global Catalogue of Microorganisms (GCM) 10K type strain sequencing project: providing services to taxonomists for standard genome sequencing and annotation.</title>
        <authorList>
            <consortium name="The Broad Institute Genomics Platform"/>
            <consortium name="The Broad Institute Genome Sequencing Center for Infectious Disease"/>
            <person name="Wu L."/>
            <person name="Ma J."/>
        </authorList>
    </citation>
    <scope>NUCLEOTIDE SEQUENCE [LARGE SCALE GENOMIC DNA]</scope>
    <source>
        <strain evidence="2 3">JCM 16014</strain>
    </source>
</reference>
<dbReference type="EMBL" id="BAAAQN010000006">
    <property type="protein sequence ID" value="GAA2019372.1"/>
    <property type="molecule type" value="Genomic_DNA"/>
</dbReference>
<comment type="caution">
    <text evidence="2">The sequence shown here is derived from an EMBL/GenBank/DDBJ whole genome shotgun (WGS) entry which is preliminary data.</text>
</comment>
<name>A0ABN2TSY9_9ACTN</name>
<evidence type="ECO:0000256" key="1">
    <source>
        <dbReference type="SAM" id="Phobius"/>
    </source>
</evidence>
<keyword evidence="1" id="KW-0472">Membrane</keyword>
<evidence type="ECO:0000313" key="2">
    <source>
        <dbReference type="EMBL" id="GAA2019372.1"/>
    </source>
</evidence>
<sequence length="663" mass="71097">MAAGLLAAAWAFPALTHALRVDEILPLAILLGTASLLRVGRDLLDRLVIAGALSTGLLIAAGMMFTFWPWHLHPVAVAGFSNTVLVVVGVVLHHRHGRLPRLPERVRATDAIILAGPVVTWVLLRRPLRGKSFTDAFPFLMPHHDTANHFSLFDVIHRDGGYPFLRGGVKAPYRFEMSGYPPGAHYLYALLDIFRRSSTDPGAPVGEVVRYSQYEVLGFCLLTLAIPWAARWIAGPSVIGWRRVLITATASAFAVFGQLVTMFQMSFDGEILGLAFLAVTAALMFRPPASVYEQILLAGVLLTAIATVYSMFLINAGIAAIIAFRTRPAIRAAGPARDLLIRVAAVAFAVSAVTVAAGLKLHPLSAMFTERGGFVDLPRGLMIALTIVAVAGVLTRTGRRSPVWRASAVTIGASFAIAVSMELYGRVRSGTPQYYSSKLVESSWVLTLCGIGALGLFLNGQRVSRRAEAALAAASVALPLAVTNGFPMSAHWENHPPQPQATSATVIWSRGHIPATWASLYAAYVRAGGVVADGVPTVFTYGTSHQSYLMTQIATTVSHQVGHVFLLPLDPDTFTSVWMPPGITRVDQPFQLLNRLPDAAPGLPVAADVQAAMDSVKAYLRICPPGTRIAVISKGFAALLQQFAEQEPNLRLSVLYVPGVTAS</sequence>
<proteinExistence type="predicted"/>
<gene>
    <name evidence="2" type="ORF">GCM10009839_14800</name>
</gene>
<keyword evidence="3" id="KW-1185">Reference proteome</keyword>
<feature type="transmembrane region" description="Helical" evidence="1">
    <location>
        <begin position="75"/>
        <end position="94"/>
    </location>
</feature>
<organism evidence="2 3">
    <name type="scientific">Catenulispora yoronensis</name>
    <dbReference type="NCBI Taxonomy" id="450799"/>
    <lineage>
        <taxon>Bacteria</taxon>
        <taxon>Bacillati</taxon>
        <taxon>Actinomycetota</taxon>
        <taxon>Actinomycetes</taxon>
        <taxon>Catenulisporales</taxon>
        <taxon>Catenulisporaceae</taxon>
        <taxon>Catenulispora</taxon>
    </lineage>
</organism>
<feature type="transmembrane region" description="Helical" evidence="1">
    <location>
        <begin position="406"/>
        <end position="427"/>
    </location>
</feature>
<keyword evidence="1" id="KW-0812">Transmembrane</keyword>
<dbReference type="Proteomes" id="UP001500751">
    <property type="component" value="Unassembled WGS sequence"/>
</dbReference>
<feature type="transmembrane region" description="Helical" evidence="1">
    <location>
        <begin position="47"/>
        <end position="68"/>
    </location>
</feature>
<feature type="transmembrane region" description="Helical" evidence="1">
    <location>
        <begin position="339"/>
        <end position="357"/>
    </location>
</feature>
<feature type="transmembrane region" description="Helical" evidence="1">
    <location>
        <begin position="240"/>
        <end position="259"/>
    </location>
</feature>
<keyword evidence="1" id="KW-1133">Transmembrane helix</keyword>
<evidence type="ECO:0000313" key="3">
    <source>
        <dbReference type="Proteomes" id="UP001500751"/>
    </source>
</evidence>
<feature type="transmembrane region" description="Helical" evidence="1">
    <location>
        <begin position="216"/>
        <end position="234"/>
    </location>
</feature>